<dbReference type="GO" id="GO:0003735">
    <property type="term" value="F:structural constituent of ribosome"/>
    <property type="evidence" value="ECO:0007669"/>
    <property type="project" value="InterPro"/>
</dbReference>
<evidence type="ECO:0000259" key="8">
    <source>
        <dbReference type="SMART" id="SM01383"/>
    </source>
</evidence>
<evidence type="ECO:0000256" key="4">
    <source>
        <dbReference type="ARBA" id="ARBA00035242"/>
    </source>
</evidence>
<dbReference type="FunFam" id="2.30.30.30:FF:000001">
    <property type="entry name" value="50S ribosomal protein L2"/>
    <property type="match status" value="1"/>
</dbReference>
<evidence type="ECO:0000313" key="10">
    <source>
        <dbReference type="Proteomes" id="UP000034676"/>
    </source>
</evidence>
<feature type="domain" description="Large ribosomal subunit protein uL2 C-terminal" evidence="7">
    <location>
        <begin position="96"/>
        <end position="224"/>
    </location>
</feature>
<evidence type="ECO:0000256" key="3">
    <source>
        <dbReference type="ARBA" id="ARBA00023274"/>
    </source>
</evidence>
<dbReference type="PANTHER" id="PTHR13691:SF5">
    <property type="entry name" value="LARGE RIBOSOMAL SUBUNIT PROTEIN UL2M"/>
    <property type="match status" value="1"/>
</dbReference>
<dbReference type="SUPFAM" id="SSF50104">
    <property type="entry name" value="Translation proteins SH3-like domain"/>
    <property type="match status" value="1"/>
</dbReference>
<feature type="domain" description="Large ribosomal subunit protein uL2 RNA-binding" evidence="8">
    <location>
        <begin position="14"/>
        <end position="90"/>
    </location>
</feature>
<dbReference type="InterPro" id="IPR012340">
    <property type="entry name" value="NA-bd_OB-fold"/>
</dbReference>
<dbReference type="EMBL" id="LCAO01000006">
    <property type="protein sequence ID" value="KKR92012.1"/>
    <property type="molecule type" value="Genomic_DNA"/>
</dbReference>
<reference evidence="9 10" key="1">
    <citation type="journal article" date="2015" name="Nature">
        <title>rRNA introns, odd ribosomes, and small enigmatic genomes across a large radiation of phyla.</title>
        <authorList>
            <person name="Brown C.T."/>
            <person name="Hug L.A."/>
            <person name="Thomas B.C."/>
            <person name="Sharon I."/>
            <person name="Castelle C.J."/>
            <person name="Singh A."/>
            <person name="Wilkins M.J."/>
            <person name="Williams K.H."/>
            <person name="Banfield J.F."/>
        </authorList>
    </citation>
    <scope>NUCLEOTIDE SEQUENCE [LARGE SCALE GENOMIC DNA]</scope>
</reference>
<keyword evidence="2 9" id="KW-0689">Ribosomal protein</keyword>
<protein>
    <recommendedName>
        <fullName evidence="4">Large ribosomal subunit protein uL2</fullName>
    </recommendedName>
    <alternativeName>
        <fullName evidence="5">50S ribosomal protein L2</fullName>
    </alternativeName>
</protein>
<proteinExistence type="inferred from homology"/>
<dbReference type="PIRSF" id="PIRSF002158">
    <property type="entry name" value="Ribosomal_L2"/>
    <property type="match status" value="1"/>
</dbReference>
<evidence type="ECO:0000256" key="5">
    <source>
        <dbReference type="ARBA" id="ARBA00035459"/>
    </source>
</evidence>
<dbReference type="FunFam" id="4.10.950.10:FF:000001">
    <property type="entry name" value="50S ribosomal protein L2"/>
    <property type="match status" value="1"/>
</dbReference>
<dbReference type="NCBIfam" id="TIGR01171">
    <property type="entry name" value="rplB_bact"/>
    <property type="match status" value="1"/>
</dbReference>
<feature type="region of interest" description="Disordered" evidence="6">
    <location>
        <begin position="182"/>
        <end position="246"/>
    </location>
</feature>
<dbReference type="InterPro" id="IPR014726">
    <property type="entry name" value="Ribosomal_uL2_dom3"/>
</dbReference>
<dbReference type="Gene3D" id="2.30.30.30">
    <property type="match status" value="1"/>
</dbReference>
<keyword evidence="3" id="KW-0687">Ribonucleoprotein</keyword>
<dbReference type="GO" id="GO:0002181">
    <property type="term" value="P:cytoplasmic translation"/>
    <property type="evidence" value="ECO:0007669"/>
    <property type="project" value="TreeGrafter"/>
</dbReference>
<evidence type="ECO:0000256" key="1">
    <source>
        <dbReference type="ARBA" id="ARBA00005636"/>
    </source>
</evidence>
<dbReference type="InterPro" id="IPR005880">
    <property type="entry name" value="Ribosomal_uL2_bac/org-type"/>
</dbReference>
<feature type="compositionally biased region" description="Basic residues" evidence="6">
    <location>
        <begin position="226"/>
        <end position="246"/>
    </location>
</feature>
<dbReference type="SMART" id="SM01382">
    <property type="entry name" value="Ribosomal_L2_C"/>
    <property type="match status" value="1"/>
</dbReference>
<dbReference type="InterPro" id="IPR014722">
    <property type="entry name" value="Rib_uL2_dom2"/>
</dbReference>
<accession>A0A0G0XVP1</accession>
<dbReference type="Gene3D" id="4.10.950.10">
    <property type="entry name" value="Ribosomal protein L2, domain 3"/>
    <property type="match status" value="1"/>
</dbReference>
<dbReference type="InterPro" id="IPR022669">
    <property type="entry name" value="Ribosomal_uL2_C"/>
</dbReference>
<dbReference type="GO" id="GO:0003723">
    <property type="term" value="F:RNA binding"/>
    <property type="evidence" value="ECO:0007669"/>
    <property type="project" value="InterPro"/>
</dbReference>
<dbReference type="GO" id="GO:0015934">
    <property type="term" value="C:large ribosomal subunit"/>
    <property type="evidence" value="ECO:0007669"/>
    <property type="project" value="InterPro"/>
</dbReference>
<dbReference type="SUPFAM" id="SSF50249">
    <property type="entry name" value="Nucleic acid-binding proteins"/>
    <property type="match status" value="1"/>
</dbReference>
<dbReference type="Pfam" id="PF03947">
    <property type="entry name" value="Ribosomal_L2_C"/>
    <property type="match status" value="1"/>
</dbReference>
<dbReference type="PANTHER" id="PTHR13691">
    <property type="entry name" value="RIBOSOMAL PROTEIN L2"/>
    <property type="match status" value="1"/>
</dbReference>
<dbReference type="SMART" id="SM01383">
    <property type="entry name" value="Ribosomal_L2"/>
    <property type="match status" value="1"/>
</dbReference>
<feature type="compositionally biased region" description="Basic and acidic residues" evidence="6">
    <location>
        <begin position="205"/>
        <end position="216"/>
    </location>
</feature>
<gene>
    <name evidence="9" type="ORF">UU42_C0006G0051</name>
</gene>
<evidence type="ECO:0000256" key="6">
    <source>
        <dbReference type="SAM" id="MobiDB-lite"/>
    </source>
</evidence>
<sequence length="246" mass="27183">MEKRLTWILPKNSGRNATGIVTTHHQGGRHKRFYREIDWKRNKRDIVARVVAMEYDPNRTANLALVQYIDGQRRYILAPVGMEIGQKVMAGESAPLTAGNALPLKSIPVGTLVHNLEIGPGQGAKLARGAGAAAVVVGFEEKNALIKLPSGEVRRFNLESYATIGQLANEEWKNVNLGKAGRKRNMGVRPTVRGVAQNPRSHSHGGGEGRSGEGMHPKTPWGKSARGTRTRRKFKYSRKLIAQRRK</sequence>
<evidence type="ECO:0000313" key="9">
    <source>
        <dbReference type="EMBL" id="KKR92012.1"/>
    </source>
</evidence>
<dbReference type="InterPro" id="IPR002171">
    <property type="entry name" value="Ribosomal_uL2"/>
</dbReference>
<organism evidence="9 10">
    <name type="scientific">Candidatus Woesebacteria bacterium GW2011_GWA1_41_13b</name>
    <dbReference type="NCBI Taxonomy" id="1618555"/>
    <lineage>
        <taxon>Bacteria</taxon>
        <taxon>Candidatus Woeseibacteriota</taxon>
    </lineage>
</organism>
<dbReference type="AlphaFoldDB" id="A0A0G0XVP1"/>
<comment type="caution">
    <text evidence="9">The sequence shown here is derived from an EMBL/GenBank/DDBJ whole genome shotgun (WGS) entry which is preliminary data.</text>
</comment>
<evidence type="ECO:0000259" key="7">
    <source>
        <dbReference type="SMART" id="SM01382"/>
    </source>
</evidence>
<dbReference type="GO" id="GO:0016740">
    <property type="term" value="F:transferase activity"/>
    <property type="evidence" value="ECO:0007669"/>
    <property type="project" value="InterPro"/>
</dbReference>
<comment type="similarity">
    <text evidence="1">Belongs to the universal ribosomal protein uL2 family.</text>
</comment>
<dbReference type="Gene3D" id="2.40.50.140">
    <property type="entry name" value="Nucleic acid-binding proteins"/>
    <property type="match status" value="1"/>
</dbReference>
<dbReference type="PATRIC" id="fig|1618555.3.peg.570"/>
<dbReference type="Proteomes" id="UP000034676">
    <property type="component" value="Unassembled WGS sequence"/>
</dbReference>
<evidence type="ECO:0000256" key="2">
    <source>
        <dbReference type="ARBA" id="ARBA00022980"/>
    </source>
</evidence>
<dbReference type="Pfam" id="PF00181">
    <property type="entry name" value="Ribosomal_L2_N"/>
    <property type="match status" value="1"/>
</dbReference>
<dbReference type="InterPro" id="IPR022666">
    <property type="entry name" value="Ribosomal_uL2_RNA-bd_dom"/>
</dbReference>
<name>A0A0G0XVP1_9BACT</name>
<dbReference type="InterPro" id="IPR008991">
    <property type="entry name" value="Translation_prot_SH3-like_sf"/>
</dbReference>